<gene>
    <name evidence="1" type="ORF">MT2528_2166</name>
</gene>
<proteinExistence type="predicted"/>
<reference evidence="1 2" key="1">
    <citation type="submission" date="2016-11" db="EMBL/GenBank/DDBJ databases">
        <authorList>
            <person name="Klemetsen T."/>
        </authorList>
    </citation>
    <scope>NUCLEOTIDE SEQUENCE [LARGE SCALE GENOMIC DNA]</scope>
    <source>
        <strain evidence="1">MT 2528</strain>
    </source>
</reference>
<dbReference type="Proteomes" id="UP000182660">
    <property type="component" value="Unassembled WGS sequence"/>
</dbReference>
<protein>
    <recommendedName>
        <fullName evidence="3">TIGR02646 family protein</fullName>
    </recommendedName>
</protein>
<evidence type="ECO:0008006" key="3">
    <source>
        <dbReference type="Google" id="ProtNLM"/>
    </source>
</evidence>
<sequence length="305" mass="35302">MRLVFKNNSDRTTKLEDKYILPILNNICFPKINTTLINDSIYRDAYTTEDGGRSRVEDKLALAYKNKCAYCERICKADIEHYRPKKKVTDDVKHPGYYWLCYEWTNLIPSCITCNRDGGKHNHFTIIGTRVNAPTKLLDGTLDLDSFKVDSKELAAEKPHLLHPEVDAPEDFFRFEVDAKKSGIRIIGIDADLRGKNTIKICKLNRQELTVDRKVNVIDDVIDSLNCSYIKYSDTSKYTKDRLLDELEDVFDMLKNKSVNIEKTHTYLRKYIVLNSDNFMQLMTPFLGSLPMILIKLIADKKLNN</sequence>
<dbReference type="GeneID" id="61296031"/>
<name>A0ABY1HGL1_9GAMM</name>
<comment type="caution">
    <text evidence="1">The sequence shown here is derived from an EMBL/GenBank/DDBJ whole genome shotgun (WGS) entry which is preliminary data.</text>
</comment>
<evidence type="ECO:0000313" key="2">
    <source>
        <dbReference type="Proteomes" id="UP000182660"/>
    </source>
</evidence>
<dbReference type="RefSeq" id="WP_075472201.1">
    <property type="nucleotide sequence ID" value="NZ_CAWQZC010000152.1"/>
</dbReference>
<evidence type="ECO:0000313" key="1">
    <source>
        <dbReference type="EMBL" id="SGY91463.1"/>
    </source>
</evidence>
<dbReference type="EMBL" id="FPLJ01000052">
    <property type="protein sequence ID" value="SGY91463.1"/>
    <property type="molecule type" value="Genomic_DNA"/>
</dbReference>
<dbReference type="Gene3D" id="1.10.30.50">
    <property type="match status" value="1"/>
</dbReference>
<accession>A0ABY1HGL1</accession>
<organism evidence="1 2">
    <name type="scientific">Moritella viscosa</name>
    <dbReference type="NCBI Taxonomy" id="80854"/>
    <lineage>
        <taxon>Bacteria</taxon>
        <taxon>Pseudomonadati</taxon>
        <taxon>Pseudomonadota</taxon>
        <taxon>Gammaproteobacteria</taxon>
        <taxon>Alteromonadales</taxon>
        <taxon>Moritellaceae</taxon>
        <taxon>Moritella</taxon>
    </lineage>
</organism>
<keyword evidence="2" id="KW-1185">Reference proteome</keyword>